<dbReference type="CDD" id="cd09274">
    <property type="entry name" value="RNase_HI_RT_Ty3"/>
    <property type="match status" value="2"/>
</dbReference>
<name>A0A8K0DD66_IGNLU</name>
<comment type="caution">
    <text evidence="8">The sequence shown here is derived from an EMBL/GenBank/DDBJ whole genome shotgun (WGS) entry which is preliminary data.</text>
</comment>
<dbReference type="Proteomes" id="UP000801492">
    <property type="component" value="Unassembled WGS sequence"/>
</dbReference>
<evidence type="ECO:0000256" key="4">
    <source>
        <dbReference type="ARBA" id="ARBA00022759"/>
    </source>
</evidence>
<proteinExistence type="predicted"/>
<dbReference type="InterPro" id="IPR050951">
    <property type="entry name" value="Retrovirus_Pol_polyprotein"/>
</dbReference>
<feature type="domain" description="Reverse transcriptase RNase H-like" evidence="7">
    <location>
        <begin position="35"/>
        <end position="102"/>
    </location>
</feature>
<reference evidence="8" key="1">
    <citation type="submission" date="2019-08" db="EMBL/GenBank/DDBJ databases">
        <title>The genome of the North American firefly Photinus pyralis.</title>
        <authorList>
            <consortium name="Photinus pyralis genome working group"/>
            <person name="Fallon T.R."/>
            <person name="Sander Lower S.E."/>
            <person name="Weng J.-K."/>
        </authorList>
    </citation>
    <scope>NUCLEOTIDE SEQUENCE</scope>
    <source>
        <strain evidence="8">TRF0915ILg1</strain>
        <tissue evidence="8">Whole body</tissue>
    </source>
</reference>
<dbReference type="PANTHER" id="PTHR37984:SF5">
    <property type="entry name" value="PROTEIN NYNRIN-LIKE"/>
    <property type="match status" value="1"/>
</dbReference>
<evidence type="ECO:0000256" key="3">
    <source>
        <dbReference type="ARBA" id="ARBA00022722"/>
    </source>
</evidence>
<protein>
    <recommendedName>
        <fullName evidence="7">Reverse transcriptase RNase H-like domain-containing protein</fullName>
    </recommendedName>
</protein>
<keyword evidence="9" id="KW-1185">Reference proteome</keyword>
<dbReference type="Pfam" id="PF17917">
    <property type="entry name" value="RT_RNaseH"/>
    <property type="match status" value="2"/>
</dbReference>
<dbReference type="AlphaFoldDB" id="A0A8K0DD66"/>
<keyword evidence="3" id="KW-0540">Nuclease</keyword>
<dbReference type="InterPro" id="IPR041373">
    <property type="entry name" value="RT_RNaseH"/>
</dbReference>
<dbReference type="EMBL" id="VTPC01001405">
    <property type="protein sequence ID" value="KAF2902059.1"/>
    <property type="molecule type" value="Genomic_DNA"/>
</dbReference>
<keyword evidence="6" id="KW-0695">RNA-directed DNA polymerase</keyword>
<gene>
    <name evidence="8" type="ORF">ILUMI_04125</name>
</gene>
<evidence type="ECO:0000259" key="7">
    <source>
        <dbReference type="Pfam" id="PF17917"/>
    </source>
</evidence>
<evidence type="ECO:0000256" key="6">
    <source>
        <dbReference type="ARBA" id="ARBA00022918"/>
    </source>
</evidence>
<evidence type="ECO:0000313" key="9">
    <source>
        <dbReference type="Proteomes" id="UP000801492"/>
    </source>
</evidence>
<dbReference type="InterPro" id="IPR043502">
    <property type="entry name" value="DNA/RNA_pol_sf"/>
</dbReference>
<evidence type="ECO:0000313" key="8">
    <source>
        <dbReference type="EMBL" id="KAF2902059.1"/>
    </source>
</evidence>
<keyword evidence="1" id="KW-0808">Transferase</keyword>
<feature type="domain" description="Reverse transcriptase RNase H-like" evidence="7">
    <location>
        <begin position="191"/>
        <end position="262"/>
    </location>
</feature>
<keyword evidence="5" id="KW-0378">Hydrolase</keyword>
<keyword evidence="2" id="KW-0548">Nucleotidyltransferase</keyword>
<organism evidence="8 9">
    <name type="scientific">Ignelater luminosus</name>
    <name type="common">Cucubano</name>
    <name type="synonym">Pyrophorus luminosus</name>
    <dbReference type="NCBI Taxonomy" id="2038154"/>
    <lineage>
        <taxon>Eukaryota</taxon>
        <taxon>Metazoa</taxon>
        <taxon>Ecdysozoa</taxon>
        <taxon>Arthropoda</taxon>
        <taxon>Hexapoda</taxon>
        <taxon>Insecta</taxon>
        <taxon>Pterygota</taxon>
        <taxon>Neoptera</taxon>
        <taxon>Endopterygota</taxon>
        <taxon>Coleoptera</taxon>
        <taxon>Polyphaga</taxon>
        <taxon>Elateriformia</taxon>
        <taxon>Elateroidea</taxon>
        <taxon>Elateridae</taxon>
        <taxon>Agrypninae</taxon>
        <taxon>Pyrophorini</taxon>
        <taxon>Ignelater</taxon>
    </lineage>
</organism>
<dbReference type="GO" id="GO:0003964">
    <property type="term" value="F:RNA-directed DNA polymerase activity"/>
    <property type="evidence" value="ECO:0007669"/>
    <property type="project" value="UniProtKB-KW"/>
</dbReference>
<dbReference type="PANTHER" id="PTHR37984">
    <property type="entry name" value="PROTEIN CBG26694"/>
    <property type="match status" value="1"/>
</dbReference>
<keyword evidence="4" id="KW-0255">Endonuclease</keyword>
<sequence>MDLLFGRSSSVESNQKAKADMQLKLLWSRGCILLSEKNYAHIEREALAIVFGLKIYHNYLFGRRFELVTDHSPLTIIFDEKKNVSVTAAVQLQRWAILLSAYEYQIVYKKKADISNADALSRLPLPDDTEVELASYSFGVVPRSLKFQEVMDRILIGLNSTLCYLDNILIGGRLPQENLVSPGKVAKTQRAVFSHVINGGRKPISFDSKTLSLAEKNYAQIEREALAILFGLKIYHNYLFGRRFELVTDHSPLTIIFDEKKKPYEYQIVYKKEADISNADALSRLPLPDDTEVELASYCFSIKAPVTALFKKL</sequence>
<evidence type="ECO:0000256" key="1">
    <source>
        <dbReference type="ARBA" id="ARBA00022679"/>
    </source>
</evidence>
<dbReference type="OrthoDB" id="8033509at2759"/>
<dbReference type="GO" id="GO:0004519">
    <property type="term" value="F:endonuclease activity"/>
    <property type="evidence" value="ECO:0007669"/>
    <property type="project" value="UniProtKB-KW"/>
</dbReference>
<evidence type="ECO:0000256" key="2">
    <source>
        <dbReference type="ARBA" id="ARBA00022695"/>
    </source>
</evidence>
<evidence type="ECO:0000256" key="5">
    <source>
        <dbReference type="ARBA" id="ARBA00022801"/>
    </source>
</evidence>
<dbReference type="GO" id="GO:0016787">
    <property type="term" value="F:hydrolase activity"/>
    <property type="evidence" value="ECO:0007669"/>
    <property type="project" value="UniProtKB-KW"/>
</dbReference>
<accession>A0A8K0DD66</accession>
<dbReference type="SUPFAM" id="SSF56672">
    <property type="entry name" value="DNA/RNA polymerases"/>
    <property type="match status" value="2"/>
</dbReference>